<sequence>MLSGAFGKRQNGRYLAASLWDNEDSHQRYADKELPALINESGVKDSTQRISVSLIELQPKWAVI</sequence>
<proteinExistence type="predicted"/>
<dbReference type="Proteomes" id="UP001307168">
    <property type="component" value="Unassembled WGS sequence"/>
</dbReference>
<dbReference type="AlphaFoldDB" id="A0AAW9N357"/>
<keyword evidence="2" id="KW-1185">Reference proteome</keyword>
<accession>A0AAW9N357</accession>
<organism evidence="1 2">
    <name type="scientific">Peribacillus castrilensis</name>
    <dbReference type="NCBI Taxonomy" id="2897690"/>
    <lineage>
        <taxon>Bacteria</taxon>
        <taxon>Bacillati</taxon>
        <taxon>Bacillota</taxon>
        <taxon>Bacilli</taxon>
        <taxon>Bacillales</taxon>
        <taxon>Bacillaceae</taxon>
        <taxon>Peribacillus</taxon>
    </lineage>
</organism>
<dbReference type="EMBL" id="JARNBH010000004">
    <property type="protein sequence ID" value="MEC0272206.1"/>
    <property type="molecule type" value="Genomic_DNA"/>
</dbReference>
<gene>
    <name evidence="1" type="ORF">P4706_03890</name>
</gene>
<protein>
    <recommendedName>
        <fullName evidence="3">ABM domain-containing protein</fullName>
    </recommendedName>
</protein>
<evidence type="ECO:0000313" key="1">
    <source>
        <dbReference type="EMBL" id="MEC0272206.1"/>
    </source>
</evidence>
<comment type="caution">
    <text evidence="1">The sequence shown here is derived from an EMBL/GenBank/DDBJ whole genome shotgun (WGS) entry which is preliminary data.</text>
</comment>
<reference evidence="1 2" key="1">
    <citation type="submission" date="2023-03" db="EMBL/GenBank/DDBJ databases">
        <title>Bacillus Genome Sequencing.</title>
        <authorList>
            <person name="Dunlap C."/>
        </authorList>
    </citation>
    <scope>NUCLEOTIDE SEQUENCE [LARGE SCALE GENOMIC DNA]</scope>
    <source>
        <strain evidence="1 2">B-41290</strain>
    </source>
</reference>
<evidence type="ECO:0000313" key="2">
    <source>
        <dbReference type="Proteomes" id="UP001307168"/>
    </source>
</evidence>
<dbReference type="RefSeq" id="WP_367406162.1">
    <property type="nucleotide sequence ID" value="NZ_JARNBH010000004.1"/>
</dbReference>
<name>A0AAW9N357_9BACI</name>
<evidence type="ECO:0008006" key="3">
    <source>
        <dbReference type="Google" id="ProtNLM"/>
    </source>
</evidence>